<feature type="chain" id="PRO_5040429701" description="Glucose-methanol-choline oxidoreductase N-terminal domain-containing protein" evidence="6">
    <location>
        <begin position="29"/>
        <end position="611"/>
    </location>
</feature>
<evidence type="ECO:0000256" key="1">
    <source>
        <dbReference type="ARBA" id="ARBA00001974"/>
    </source>
</evidence>
<dbReference type="PANTHER" id="PTHR11552:SF115">
    <property type="entry name" value="DEHYDROGENASE XPTC-RELATED"/>
    <property type="match status" value="1"/>
</dbReference>
<organism evidence="8 9">
    <name type="scientific">Dendryphion nanum</name>
    <dbReference type="NCBI Taxonomy" id="256645"/>
    <lineage>
        <taxon>Eukaryota</taxon>
        <taxon>Fungi</taxon>
        <taxon>Dikarya</taxon>
        <taxon>Ascomycota</taxon>
        <taxon>Pezizomycotina</taxon>
        <taxon>Dothideomycetes</taxon>
        <taxon>Pleosporomycetidae</taxon>
        <taxon>Pleosporales</taxon>
        <taxon>Torulaceae</taxon>
        <taxon>Dendryphion</taxon>
    </lineage>
</organism>
<dbReference type="InterPro" id="IPR036188">
    <property type="entry name" value="FAD/NAD-bd_sf"/>
</dbReference>
<keyword evidence="9" id="KW-1185">Reference proteome</keyword>
<dbReference type="InterPro" id="IPR007867">
    <property type="entry name" value="GMC_OxRtase_C"/>
</dbReference>
<keyword evidence="6" id="KW-0732">Signal</keyword>
<name>A0A9P9EL08_9PLEO</name>
<reference evidence="8" key="1">
    <citation type="journal article" date="2021" name="Nat. Commun.">
        <title>Genetic determinants of endophytism in the Arabidopsis root mycobiome.</title>
        <authorList>
            <person name="Mesny F."/>
            <person name="Miyauchi S."/>
            <person name="Thiergart T."/>
            <person name="Pickel B."/>
            <person name="Atanasova L."/>
            <person name="Karlsson M."/>
            <person name="Huettel B."/>
            <person name="Barry K.W."/>
            <person name="Haridas S."/>
            <person name="Chen C."/>
            <person name="Bauer D."/>
            <person name="Andreopoulos W."/>
            <person name="Pangilinan J."/>
            <person name="LaButti K."/>
            <person name="Riley R."/>
            <person name="Lipzen A."/>
            <person name="Clum A."/>
            <person name="Drula E."/>
            <person name="Henrissat B."/>
            <person name="Kohler A."/>
            <person name="Grigoriev I.V."/>
            <person name="Martin F.M."/>
            <person name="Hacquard S."/>
        </authorList>
    </citation>
    <scope>NUCLEOTIDE SEQUENCE</scope>
    <source>
        <strain evidence="8">MPI-CAGE-CH-0243</strain>
    </source>
</reference>
<keyword evidence="4" id="KW-0274">FAD</keyword>
<evidence type="ECO:0000256" key="4">
    <source>
        <dbReference type="ARBA" id="ARBA00022827"/>
    </source>
</evidence>
<comment type="cofactor">
    <cofactor evidence="1">
        <name>FAD</name>
        <dbReference type="ChEBI" id="CHEBI:57692"/>
    </cofactor>
</comment>
<feature type="domain" description="Glucose-methanol-choline oxidoreductase N-terminal" evidence="7">
    <location>
        <begin position="312"/>
        <end position="326"/>
    </location>
</feature>
<dbReference type="Gene3D" id="3.30.560.10">
    <property type="entry name" value="Glucose Oxidase, domain 3"/>
    <property type="match status" value="1"/>
</dbReference>
<dbReference type="Gene3D" id="4.10.450.10">
    <property type="entry name" value="Glucose Oxidase, domain 2"/>
    <property type="match status" value="1"/>
</dbReference>
<proteinExistence type="inferred from homology"/>
<evidence type="ECO:0000313" key="9">
    <source>
        <dbReference type="Proteomes" id="UP000700596"/>
    </source>
</evidence>
<comment type="caution">
    <text evidence="8">The sequence shown here is derived from an EMBL/GenBank/DDBJ whole genome shotgun (WGS) entry which is preliminary data.</text>
</comment>
<dbReference type="Gene3D" id="3.50.50.60">
    <property type="entry name" value="FAD/NAD(P)-binding domain"/>
    <property type="match status" value="1"/>
</dbReference>
<gene>
    <name evidence="8" type="ORF">B0J11DRAFT_515457</name>
</gene>
<dbReference type="Pfam" id="PF05199">
    <property type="entry name" value="GMC_oxred_C"/>
    <property type="match status" value="1"/>
</dbReference>
<keyword evidence="5" id="KW-0560">Oxidoreductase</keyword>
<protein>
    <recommendedName>
        <fullName evidence="7">Glucose-methanol-choline oxidoreductase N-terminal domain-containing protein</fullName>
    </recommendedName>
</protein>
<dbReference type="Proteomes" id="UP000700596">
    <property type="component" value="Unassembled WGS sequence"/>
</dbReference>
<evidence type="ECO:0000256" key="6">
    <source>
        <dbReference type="SAM" id="SignalP"/>
    </source>
</evidence>
<sequence length="611" mass="66695">MWNVYLLSWSLVSGFGFLLCSLTTTVSSHPTFAAEANIVSAAQVSEKKYDYIVVGGGTAGLTVADRLTEDLKTTVLVIEHGYFYDPNDLNDDLRWSRNYNITTLPATELGGKRLFIGVGHCVGGSSAINGMALVRATKRDYDIWAELGSPGSTWNWDGLLPYFRRAVDLKDPDPEYAKDFNLTYDRAAAWGDRENPPSRLIGTFSPYLPPLKKVLYDALKRVPGIEIPRDGAAGSHGIIWYPLSIDTANNRSYSRTAHWDGLKRPNYDLIVGMKGEKVVFEGTRATGVQFVPKEGGTSVIAKATKEVILSAGALHSPQILMLSGIGPSKLLKEVGIEVKVDLPGVGANLQDHPSGPSVVYEYGVEPPYPSPPSTGLPLEIYRQQGLIASLNLPIIAPDTYVAIASKYASQNLSDYLPPSTHPDVLAGLIRQQKIYSSEMQRKDVPFLNYITAGPPRNIPVGWYITSRGTVSLNSSNPNGEVVVDLRPLSNPVDIDLTIAYVKFLRTHFSRDFSEWKTREVLPGTIVTTDEQLEALVRKEYNAVAGHHFVGTTAKVPREFGGVVDERLKVYGVEGLRVVDAGIMPVLPGAATQFTVYGIAEKGADLIKGVRS</sequence>
<dbReference type="EMBL" id="JAGMWT010000001">
    <property type="protein sequence ID" value="KAH7138851.1"/>
    <property type="molecule type" value="Genomic_DNA"/>
</dbReference>
<dbReference type="Pfam" id="PF00732">
    <property type="entry name" value="GMC_oxred_N"/>
    <property type="match status" value="1"/>
</dbReference>
<evidence type="ECO:0000259" key="7">
    <source>
        <dbReference type="PROSITE" id="PS00624"/>
    </source>
</evidence>
<dbReference type="InterPro" id="IPR000172">
    <property type="entry name" value="GMC_OxRdtase_N"/>
</dbReference>
<evidence type="ECO:0000256" key="3">
    <source>
        <dbReference type="ARBA" id="ARBA00022630"/>
    </source>
</evidence>
<evidence type="ECO:0000313" key="8">
    <source>
        <dbReference type="EMBL" id="KAH7138851.1"/>
    </source>
</evidence>
<dbReference type="InterPro" id="IPR012132">
    <property type="entry name" value="GMC_OxRdtase"/>
</dbReference>
<dbReference type="SUPFAM" id="SSF54373">
    <property type="entry name" value="FAD-linked reductases, C-terminal domain"/>
    <property type="match status" value="1"/>
</dbReference>
<dbReference type="InterPro" id="IPR027424">
    <property type="entry name" value="Glucose_Oxidase_domain_2"/>
</dbReference>
<evidence type="ECO:0000256" key="2">
    <source>
        <dbReference type="ARBA" id="ARBA00010790"/>
    </source>
</evidence>
<dbReference type="PANTHER" id="PTHR11552">
    <property type="entry name" value="GLUCOSE-METHANOL-CHOLINE GMC OXIDOREDUCTASE"/>
    <property type="match status" value="1"/>
</dbReference>
<accession>A0A9P9EL08</accession>
<feature type="signal peptide" evidence="6">
    <location>
        <begin position="1"/>
        <end position="28"/>
    </location>
</feature>
<dbReference type="AlphaFoldDB" id="A0A9P9EL08"/>
<dbReference type="OrthoDB" id="269227at2759"/>
<evidence type="ECO:0000256" key="5">
    <source>
        <dbReference type="ARBA" id="ARBA00023002"/>
    </source>
</evidence>
<dbReference type="PROSITE" id="PS00624">
    <property type="entry name" value="GMC_OXRED_2"/>
    <property type="match status" value="1"/>
</dbReference>
<dbReference type="GO" id="GO:0016614">
    <property type="term" value="F:oxidoreductase activity, acting on CH-OH group of donors"/>
    <property type="evidence" value="ECO:0007669"/>
    <property type="project" value="InterPro"/>
</dbReference>
<comment type="similarity">
    <text evidence="2">Belongs to the GMC oxidoreductase family.</text>
</comment>
<dbReference type="PIRSF" id="PIRSF000137">
    <property type="entry name" value="Alcohol_oxidase"/>
    <property type="match status" value="1"/>
</dbReference>
<dbReference type="SUPFAM" id="SSF51905">
    <property type="entry name" value="FAD/NAD(P)-binding domain"/>
    <property type="match status" value="1"/>
</dbReference>
<keyword evidence="3" id="KW-0285">Flavoprotein</keyword>
<dbReference type="GO" id="GO:0044550">
    <property type="term" value="P:secondary metabolite biosynthetic process"/>
    <property type="evidence" value="ECO:0007669"/>
    <property type="project" value="TreeGrafter"/>
</dbReference>
<dbReference type="GO" id="GO:0050660">
    <property type="term" value="F:flavin adenine dinucleotide binding"/>
    <property type="evidence" value="ECO:0007669"/>
    <property type="project" value="InterPro"/>
</dbReference>